<protein>
    <recommendedName>
        <fullName evidence="10">DUF829-domain-containing protein</fullName>
    </recommendedName>
</protein>
<evidence type="ECO:0000256" key="7">
    <source>
        <dbReference type="SAM" id="MobiDB-lite"/>
    </source>
</evidence>
<sequence length="670" mass="71410">MPQAKPSKSAKASKTAKAILHPKSTIAAAMTNHGQRASTDSASSQDAPSLAKSSASSIRKAASNASISPNTAKPLPDAPSSTSSPTAANTAPAPDVLTPATNADILSMRLPATSEPKSVIPVSLPPSIAQASMDLASAAPTPAATASSTKVSATPYAINDHFDVSESAIKTAAANESVERNSSVLSRTDTKGSESFASEVAAVLAGSDPEPDAELVPEAVVAPSLVSDAIINKAASANIETNASSQPATAVTQQEEASLSTKQVITTAAAAAKVATYTPPELTRLQHNAFVSRPTDVSRSLLGDLDASAMPAPLQPLNRQKGLVRLPSHVVIFGWMDAPIRLVAKYAQPYTVLFPDATVLIVLSDGKSYLAREAVRREQLQLVIDEISATVADEKASGGIETKDVGDSTVTLIDHSEARSASSEQGGDAVPQQGGFVIHSFSDGGASNLALFLDQMSRRKGASPPVHSLIMDSSPGKANPKTGSVAFTMHLANRPRLRAFVRFFVYVGLYLLQIWTKVTGKPGRGELMRKRLNSLRSWSWVTASYTSRRQPDPNPTNTKAEAEAGYPPRMYMYTTADKLIPWQFVEEHAEQLASLRNTRPRLVEMEKQQDRQALLRSAQSGTEKEHDGSAEYKVELRRWDTPPHCSIGRSDFEGYWAAVMDFYANVLSRN</sequence>
<dbReference type="KEGG" id="uma:UMAG_04681"/>
<evidence type="ECO:0000256" key="4">
    <source>
        <dbReference type="ARBA" id="ARBA00023136"/>
    </source>
</evidence>
<evidence type="ECO:0000313" key="9">
    <source>
        <dbReference type="Proteomes" id="UP000000561"/>
    </source>
</evidence>
<proteinExistence type="predicted"/>
<dbReference type="GeneID" id="23564784"/>
<dbReference type="ESTHER" id="ustma-q4p5d2">
    <property type="family name" value="Duf_829"/>
</dbReference>
<evidence type="ECO:0000256" key="5">
    <source>
        <dbReference type="ARBA" id="ARBA00023242"/>
    </source>
</evidence>
<dbReference type="VEuPathDB" id="FungiDB:UMAG_04681"/>
<keyword evidence="3" id="KW-1133">Transmembrane helix</keyword>
<accession>A0A0D1DTI1</accession>
<evidence type="ECO:0008006" key="10">
    <source>
        <dbReference type="Google" id="ProtNLM"/>
    </source>
</evidence>
<keyword evidence="5" id="KW-0539">Nucleus</keyword>
<dbReference type="OrthoDB" id="77878at2759"/>
<evidence type="ECO:0000256" key="2">
    <source>
        <dbReference type="ARBA" id="ARBA00022692"/>
    </source>
</evidence>
<gene>
    <name evidence="8" type="ORF">UMAG_04681</name>
</gene>
<feature type="region of interest" description="Disordered" evidence="7">
    <location>
        <begin position="606"/>
        <end position="631"/>
    </location>
</feature>
<keyword evidence="4" id="KW-0472">Membrane</keyword>
<dbReference type="GO" id="GO:0031965">
    <property type="term" value="C:nuclear membrane"/>
    <property type="evidence" value="ECO:0007669"/>
    <property type="project" value="UniProtKB-SubCell"/>
</dbReference>
<dbReference type="eggNOG" id="ENOG502S6B9">
    <property type="taxonomic scope" value="Eukaryota"/>
</dbReference>
<dbReference type="PANTHER" id="PTHR12265">
    <property type="entry name" value="TRANSMEMBRANE PROTEIN 53"/>
    <property type="match status" value="1"/>
</dbReference>
<dbReference type="RefSeq" id="XP_011390953.1">
    <property type="nucleotide sequence ID" value="XM_011392651.1"/>
</dbReference>
<dbReference type="PANTHER" id="PTHR12265:SF30">
    <property type="entry name" value="TRANSMEMBRANE PROTEIN 53"/>
    <property type="match status" value="1"/>
</dbReference>
<dbReference type="OMA" id="FTMHLAN"/>
<keyword evidence="9" id="KW-1185">Reference proteome</keyword>
<comment type="subcellular location">
    <subcellularLocation>
        <location evidence="6">Endomembrane system</location>
        <topology evidence="6">Single-pass membrane protein</topology>
    </subcellularLocation>
    <subcellularLocation>
        <location evidence="1">Nucleus membrane</location>
    </subcellularLocation>
</comment>
<feature type="compositionally biased region" description="Low complexity" evidence="7">
    <location>
        <begin position="1"/>
        <end position="18"/>
    </location>
</feature>
<dbReference type="Pfam" id="PF05705">
    <property type="entry name" value="DUF829"/>
    <property type="match status" value="1"/>
</dbReference>
<evidence type="ECO:0000256" key="1">
    <source>
        <dbReference type="ARBA" id="ARBA00004126"/>
    </source>
</evidence>
<feature type="compositionally biased region" description="Low complexity" evidence="7">
    <location>
        <begin position="78"/>
        <end position="94"/>
    </location>
</feature>
<keyword evidence="2" id="KW-0812">Transmembrane</keyword>
<evidence type="ECO:0000256" key="3">
    <source>
        <dbReference type="ARBA" id="ARBA00022989"/>
    </source>
</evidence>
<organism evidence="8 9">
    <name type="scientific">Mycosarcoma maydis</name>
    <name type="common">Corn smut fungus</name>
    <name type="synonym">Ustilago maydis</name>
    <dbReference type="NCBI Taxonomy" id="5270"/>
    <lineage>
        <taxon>Eukaryota</taxon>
        <taxon>Fungi</taxon>
        <taxon>Dikarya</taxon>
        <taxon>Basidiomycota</taxon>
        <taxon>Ustilaginomycotina</taxon>
        <taxon>Ustilaginomycetes</taxon>
        <taxon>Ustilaginales</taxon>
        <taxon>Ustilaginaceae</taxon>
        <taxon>Mycosarcoma</taxon>
    </lineage>
</organism>
<name>A0A0D1DTI1_MYCMD</name>
<dbReference type="AlphaFoldDB" id="A0A0D1DTI1"/>
<evidence type="ECO:0000256" key="6">
    <source>
        <dbReference type="ARBA" id="ARBA00037847"/>
    </source>
</evidence>
<feature type="compositionally biased region" description="Basic and acidic residues" evidence="7">
    <location>
        <begin position="622"/>
        <end position="631"/>
    </location>
</feature>
<reference evidence="8 9" key="1">
    <citation type="journal article" date="2006" name="Nature">
        <title>Insights from the genome of the biotrophic fungal plant pathogen Ustilago maydis.</title>
        <authorList>
            <person name="Kamper J."/>
            <person name="Kahmann R."/>
            <person name="Bolker M."/>
            <person name="Ma L.J."/>
            <person name="Brefort T."/>
            <person name="Saville B.J."/>
            <person name="Banuett F."/>
            <person name="Kronstad J.W."/>
            <person name="Gold S.E."/>
            <person name="Muller O."/>
            <person name="Perlin M.H."/>
            <person name="Wosten H.A."/>
            <person name="de Vries R."/>
            <person name="Ruiz-Herrera J."/>
            <person name="Reynaga-Pena C.G."/>
            <person name="Snetselaar K."/>
            <person name="McCann M."/>
            <person name="Perez-Martin J."/>
            <person name="Feldbrugge M."/>
            <person name="Basse C.W."/>
            <person name="Steinberg G."/>
            <person name="Ibeas J.I."/>
            <person name="Holloman W."/>
            <person name="Guzman P."/>
            <person name="Farman M."/>
            <person name="Stajich J.E."/>
            <person name="Sentandreu R."/>
            <person name="Gonzalez-Prieto J.M."/>
            <person name="Kennell J.C."/>
            <person name="Molina L."/>
            <person name="Schirawski J."/>
            <person name="Mendoza-Mendoza A."/>
            <person name="Greilinger D."/>
            <person name="Munch K."/>
            <person name="Rossel N."/>
            <person name="Scherer M."/>
            <person name="Vranes M."/>
            <person name="Ladendorf O."/>
            <person name="Vincon V."/>
            <person name="Fuchs U."/>
            <person name="Sandrock B."/>
            <person name="Meng S."/>
            <person name="Ho E.C."/>
            <person name="Cahill M.J."/>
            <person name="Boyce K.J."/>
            <person name="Klose J."/>
            <person name="Klosterman S.J."/>
            <person name="Deelstra H.J."/>
            <person name="Ortiz-Castellanos L."/>
            <person name="Li W."/>
            <person name="Sanchez-Alonso P."/>
            <person name="Schreier P.H."/>
            <person name="Hauser-Hahn I."/>
            <person name="Vaupel M."/>
            <person name="Koopmann E."/>
            <person name="Friedrich G."/>
            <person name="Voss H."/>
            <person name="Schluter T."/>
            <person name="Margolis J."/>
            <person name="Platt D."/>
            <person name="Swimmer C."/>
            <person name="Gnirke A."/>
            <person name="Chen F."/>
            <person name="Vysotskaia V."/>
            <person name="Mannhaupt G."/>
            <person name="Guldener U."/>
            <person name="Munsterkotter M."/>
            <person name="Haase D."/>
            <person name="Oesterheld M."/>
            <person name="Mewes H.W."/>
            <person name="Mauceli E.W."/>
            <person name="DeCaprio D."/>
            <person name="Wade C.M."/>
            <person name="Butler J."/>
            <person name="Young S."/>
            <person name="Jaffe D.B."/>
            <person name="Calvo S."/>
            <person name="Nusbaum C."/>
            <person name="Galagan J."/>
            <person name="Birren B.W."/>
        </authorList>
    </citation>
    <scope>NUCLEOTIDE SEQUENCE [LARGE SCALE GENOMIC DNA]</scope>
    <source>
        <strain evidence="9">DSM 14603 / FGSC 9021 / UM521</strain>
    </source>
</reference>
<evidence type="ECO:0000313" key="8">
    <source>
        <dbReference type="EMBL" id="KIS67584.1"/>
    </source>
</evidence>
<dbReference type="EMBL" id="CM003152">
    <property type="protein sequence ID" value="KIS67584.1"/>
    <property type="molecule type" value="Genomic_DNA"/>
</dbReference>
<feature type="region of interest" description="Disordered" evidence="7">
    <location>
        <begin position="1"/>
        <end position="102"/>
    </location>
</feature>
<dbReference type="InParanoid" id="A0A0D1DTI1"/>
<feature type="compositionally biased region" description="Low complexity" evidence="7">
    <location>
        <begin position="47"/>
        <end position="68"/>
    </location>
</feature>
<dbReference type="Proteomes" id="UP000000561">
    <property type="component" value="Chromosome 13"/>
</dbReference>
<dbReference type="InterPro" id="IPR008547">
    <property type="entry name" value="DUF829_TMEM53"/>
</dbReference>
<feature type="compositionally biased region" description="Polar residues" evidence="7">
    <location>
        <begin position="32"/>
        <end position="46"/>
    </location>
</feature>